<feature type="chain" id="PRO_5045425278" evidence="1">
    <location>
        <begin position="21"/>
        <end position="147"/>
    </location>
</feature>
<reference evidence="2 3" key="1">
    <citation type="submission" date="2022-04" db="EMBL/GenBank/DDBJ databases">
        <title>The arsenic-methylating capacity of Chitinophaga filiformis YT5 during chitin decomposition.</title>
        <authorList>
            <person name="Chen G."/>
            <person name="Liang Y."/>
        </authorList>
    </citation>
    <scope>NUCLEOTIDE SEQUENCE [LARGE SCALE GENOMIC DNA]</scope>
    <source>
        <strain evidence="2 3">YT5</strain>
    </source>
</reference>
<dbReference type="RefSeq" id="WP_247810849.1">
    <property type="nucleotide sequence ID" value="NZ_CP095855.1"/>
</dbReference>
<evidence type="ECO:0000313" key="2">
    <source>
        <dbReference type="EMBL" id="UPK68455.1"/>
    </source>
</evidence>
<feature type="signal peptide" evidence="1">
    <location>
        <begin position="1"/>
        <end position="20"/>
    </location>
</feature>
<name>A0ABY4HXX4_CHIFI</name>
<accession>A0ABY4HXX4</accession>
<protein>
    <submittedName>
        <fullName evidence="2">YHS domain-containing protein</fullName>
    </submittedName>
</protein>
<organism evidence="2 3">
    <name type="scientific">Chitinophaga filiformis</name>
    <name type="common">Myxococcus filiformis</name>
    <name type="synonym">Flexibacter filiformis</name>
    <dbReference type="NCBI Taxonomy" id="104663"/>
    <lineage>
        <taxon>Bacteria</taxon>
        <taxon>Pseudomonadati</taxon>
        <taxon>Bacteroidota</taxon>
        <taxon>Chitinophagia</taxon>
        <taxon>Chitinophagales</taxon>
        <taxon>Chitinophagaceae</taxon>
        <taxon>Chitinophaga</taxon>
    </lineage>
</organism>
<keyword evidence="1" id="KW-0732">Signal</keyword>
<evidence type="ECO:0000313" key="3">
    <source>
        <dbReference type="Proteomes" id="UP000830198"/>
    </source>
</evidence>
<dbReference type="EMBL" id="CP095855">
    <property type="protein sequence ID" value="UPK68455.1"/>
    <property type="molecule type" value="Genomic_DNA"/>
</dbReference>
<evidence type="ECO:0000256" key="1">
    <source>
        <dbReference type="SAM" id="SignalP"/>
    </source>
</evidence>
<gene>
    <name evidence="2" type="ORF">MYF79_26220</name>
</gene>
<keyword evidence="3" id="KW-1185">Reference proteome</keyword>
<sequence>MKNFLLVAVMMVFTAWQANAQQQEVFSKDGKAINGYDAVAFFKAAKPVKGADSLSYVYKDVRWLFSSRENLEAFKGNPEHYAPQYGGYCAYGTAAGHKAPTEVETWTIVNDKLYFNYNMKVKESWVKDRAALIEKADQQWPTVKQQK</sequence>
<dbReference type="Proteomes" id="UP000830198">
    <property type="component" value="Chromosome"/>
</dbReference>
<proteinExistence type="predicted"/>
<dbReference type="NCBIfam" id="NF041384">
    <property type="entry name" value="YHS_seleno_dom"/>
    <property type="match status" value="1"/>
</dbReference>